<dbReference type="Gene3D" id="3.40.190.10">
    <property type="entry name" value="Periplasmic binding protein-like II"/>
    <property type="match status" value="2"/>
</dbReference>
<keyword evidence="4 5" id="KW-0574">Periplasm</keyword>
<dbReference type="InterPro" id="IPR001188">
    <property type="entry name" value="Sperm_putr-bd"/>
</dbReference>
<dbReference type="Proteomes" id="UP001521209">
    <property type="component" value="Unassembled WGS sequence"/>
</dbReference>
<dbReference type="PANTHER" id="PTHR30222">
    <property type="entry name" value="SPERMIDINE/PUTRESCINE-BINDING PERIPLASMIC PROTEIN"/>
    <property type="match status" value="1"/>
</dbReference>
<keyword evidence="3" id="KW-0732">Signal</keyword>
<dbReference type="PANTHER" id="PTHR30222:SF17">
    <property type="entry name" value="SPERMIDINE_PUTRESCINE-BINDING PERIPLASMIC PROTEIN"/>
    <property type="match status" value="1"/>
</dbReference>
<keyword evidence="2 5" id="KW-0813">Transport</keyword>
<comment type="similarity">
    <text evidence="5">Belongs to the bacterial solute-binding protein PotD/PotF family.</text>
</comment>
<dbReference type="PIRSF" id="PIRSF019574">
    <property type="entry name" value="Periplasmic_polyamine_BP"/>
    <property type="match status" value="1"/>
</dbReference>
<evidence type="ECO:0000256" key="3">
    <source>
        <dbReference type="ARBA" id="ARBA00022729"/>
    </source>
</evidence>
<dbReference type="PRINTS" id="PR00909">
    <property type="entry name" value="SPERMDNBNDNG"/>
</dbReference>
<proteinExistence type="inferred from homology"/>
<dbReference type="Pfam" id="PF13416">
    <property type="entry name" value="SBP_bac_8"/>
    <property type="match status" value="1"/>
</dbReference>
<sequence length="363" mass="40356">MLKSHAIPVKFGRILLSLFILWGLSTTPTWASTKTLYLFNWAHYIGNGVIKKFEAKCGCKVIQSYYNSNAQLVAKLNAGGDAQYDVVVPTSFYISQLADEGLIQKLDHARLSNFKNLLPKFQNPSYDPHDAYSIPYQWGTTGVIYNTKKFNSAPNSWALLFDPKENPHYPFALIGGKGRETIGAACAYLGFGIQCSKKSQWLKAARLIEKTTKRPNFIGFVGGEVEVHDIEVGIIDAGMSWNGDIATCHAGQMGHCPDTRYIVPKEGTLMWVDTMAIPAHAPDPALAYEFINYILSAKAGAELSNFNNYSSPNAKAMPYLDKALSAPLVSPGKDEMRRLYFLNPLPKNKVQVFYAIWSAVREH</sequence>
<comment type="subcellular location">
    <subcellularLocation>
        <location evidence="1 5">Periplasm</location>
    </subcellularLocation>
</comment>
<accession>A0ABS9DWK6</accession>
<dbReference type="RefSeq" id="WP_235703800.1">
    <property type="nucleotide sequence ID" value="NZ_JAKGBZ010000011.1"/>
</dbReference>
<comment type="caution">
    <text evidence="6">The sequence shown here is derived from an EMBL/GenBank/DDBJ whole genome shotgun (WGS) entry which is preliminary data.</text>
</comment>
<name>A0ABS9DWK6_9PROT</name>
<evidence type="ECO:0000256" key="5">
    <source>
        <dbReference type="PIRNR" id="PIRNR019574"/>
    </source>
</evidence>
<dbReference type="CDD" id="cd13590">
    <property type="entry name" value="PBP2_PotD_PotF_like"/>
    <property type="match status" value="1"/>
</dbReference>
<evidence type="ECO:0000256" key="4">
    <source>
        <dbReference type="ARBA" id="ARBA00022764"/>
    </source>
</evidence>
<evidence type="ECO:0000313" key="6">
    <source>
        <dbReference type="EMBL" id="MCF3946565.1"/>
    </source>
</evidence>
<evidence type="ECO:0000256" key="2">
    <source>
        <dbReference type="ARBA" id="ARBA00022448"/>
    </source>
</evidence>
<evidence type="ECO:0000256" key="1">
    <source>
        <dbReference type="ARBA" id="ARBA00004418"/>
    </source>
</evidence>
<reference evidence="6 7" key="1">
    <citation type="submission" date="2022-01" db="EMBL/GenBank/DDBJ databases">
        <authorList>
            <person name="Won M."/>
            <person name="Kim S.-J."/>
            <person name="Kwon S.-W."/>
        </authorList>
    </citation>
    <scope>NUCLEOTIDE SEQUENCE [LARGE SCALE GENOMIC DNA]</scope>
    <source>
        <strain evidence="6 7">KCTC 23505</strain>
    </source>
</reference>
<evidence type="ECO:0000313" key="7">
    <source>
        <dbReference type="Proteomes" id="UP001521209"/>
    </source>
</evidence>
<dbReference type="EMBL" id="JAKGBZ010000011">
    <property type="protein sequence ID" value="MCF3946565.1"/>
    <property type="molecule type" value="Genomic_DNA"/>
</dbReference>
<dbReference type="InterPro" id="IPR006059">
    <property type="entry name" value="SBP"/>
</dbReference>
<gene>
    <name evidence="6" type="ORF">L2A60_07705</name>
</gene>
<comment type="function">
    <text evidence="5">Required for the activity of the bacterial periplasmic transport system of putrescine.</text>
</comment>
<organism evidence="6 7">
    <name type="scientific">Acidiphilium iwatense</name>
    <dbReference type="NCBI Taxonomy" id="768198"/>
    <lineage>
        <taxon>Bacteria</taxon>
        <taxon>Pseudomonadati</taxon>
        <taxon>Pseudomonadota</taxon>
        <taxon>Alphaproteobacteria</taxon>
        <taxon>Acetobacterales</taxon>
        <taxon>Acidocellaceae</taxon>
        <taxon>Acidiphilium</taxon>
    </lineage>
</organism>
<protein>
    <recommendedName>
        <fullName evidence="5">Putrescine-binding periplasmic protein</fullName>
    </recommendedName>
</protein>
<keyword evidence="7" id="KW-1185">Reference proteome</keyword>
<dbReference type="SUPFAM" id="SSF53850">
    <property type="entry name" value="Periplasmic binding protein-like II"/>
    <property type="match status" value="1"/>
</dbReference>